<sequence length="76" mass="9216">MSYNQDPSEEEKNNWHNDPNNWIWGLFYYNPDDKRMFPPKKIKEMGWTINFANPNSIFICIIIILFFMILSEGIKR</sequence>
<keyword evidence="1" id="KW-0472">Membrane</keyword>
<dbReference type="RefSeq" id="WP_229355723.1">
    <property type="nucleotide sequence ID" value="NZ_BAABAO010000011.1"/>
</dbReference>
<evidence type="ECO:0000256" key="1">
    <source>
        <dbReference type="SAM" id="Phobius"/>
    </source>
</evidence>
<gene>
    <name evidence="2" type="ORF">GCM10022250_28750</name>
</gene>
<evidence type="ECO:0008006" key="4">
    <source>
        <dbReference type="Google" id="ProtNLM"/>
    </source>
</evidence>
<keyword evidence="1" id="KW-1133">Transmembrane helix</keyword>
<protein>
    <recommendedName>
        <fullName evidence="4">DUF5808 domain-containing protein</fullName>
    </recommendedName>
</protein>
<name>A0ABP7YCT2_9FLAO</name>
<feature type="transmembrane region" description="Helical" evidence="1">
    <location>
        <begin position="51"/>
        <end position="70"/>
    </location>
</feature>
<keyword evidence="3" id="KW-1185">Reference proteome</keyword>
<evidence type="ECO:0000313" key="3">
    <source>
        <dbReference type="Proteomes" id="UP001501333"/>
    </source>
</evidence>
<comment type="caution">
    <text evidence="2">The sequence shown here is derived from an EMBL/GenBank/DDBJ whole genome shotgun (WGS) entry which is preliminary data.</text>
</comment>
<reference evidence="3" key="1">
    <citation type="journal article" date="2019" name="Int. J. Syst. Evol. Microbiol.">
        <title>The Global Catalogue of Microorganisms (GCM) 10K type strain sequencing project: providing services to taxonomists for standard genome sequencing and annotation.</title>
        <authorList>
            <consortium name="The Broad Institute Genomics Platform"/>
            <consortium name="The Broad Institute Genome Sequencing Center for Infectious Disease"/>
            <person name="Wu L."/>
            <person name="Ma J."/>
        </authorList>
    </citation>
    <scope>NUCLEOTIDE SEQUENCE [LARGE SCALE GENOMIC DNA]</scope>
    <source>
        <strain evidence="3">JCM 17386</strain>
    </source>
</reference>
<keyword evidence="1" id="KW-0812">Transmembrane</keyword>
<dbReference type="EMBL" id="BAABAO010000011">
    <property type="protein sequence ID" value="GAA4134241.1"/>
    <property type="molecule type" value="Genomic_DNA"/>
</dbReference>
<evidence type="ECO:0000313" key="2">
    <source>
        <dbReference type="EMBL" id="GAA4134241.1"/>
    </source>
</evidence>
<organism evidence="2 3">
    <name type="scientific">Flavobacterium chungbukense</name>
    <dbReference type="NCBI Taxonomy" id="877464"/>
    <lineage>
        <taxon>Bacteria</taxon>
        <taxon>Pseudomonadati</taxon>
        <taxon>Bacteroidota</taxon>
        <taxon>Flavobacteriia</taxon>
        <taxon>Flavobacteriales</taxon>
        <taxon>Flavobacteriaceae</taxon>
        <taxon>Flavobacterium</taxon>
    </lineage>
</organism>
<accession>A0ABP7YCT2</accession>
<proteinExistence type="predicted"/>
<dbReference type="Proteomes" id="UP001501333">
    <property type="component" value="Unassembled WGS sequence"/>
</dbReference>